<dbReference type="InterPro" id="IPR027379">
    <property type="entry name" value="CLS_N"/>
</dbReference>
<dbReference type="RefSeq" id="WP_254154951.1">
    <property type="nucleotide sequence ID" value="NZ_JAHESD010000044.1"/>
</dbReference>
<feature type="domain" description="Cardiolipin synthase N-terminal" evidence="7">
    <location>
        <begin position="11"/>
        <end position="52"/>
    </location>
</feature>
<keyword evidence="2" id="KW-1003">Cell membrane</keyword>
<reference evidence="8 9" key="1">
    <citation type="submission" date="2021-05" db="EMBL/GenBank/DDBJ databases">
        <title>A Polyphasic approach of four new species of the genus Ohtaekwangia: Ohtaekwangia histidinii sp. nov., Ohtaekwangia cretensis sp. nov., Ohtaekwangia indiensis sp. nov., Ohtaekwangia reichenbachii sp. nov. from diverse environment.</title>
        <authorList>
            <person name="Octaviana S."/>
        </authorList>
    </citation>
    <scope>NUCLEOTIDE SEQUENCE [LARGE SCALE GENOMIC DNA]</scope>
    <source>
        <strain evidence="8 9">PWU20</strain>
    </source>
</reference>
<gene>
    <name evidence="8" type="ORF">KK060_17000</name>
</gene>
<organism evidence="8 9">
    <name type="scientific">Chryseosolibacter indicus</name>
    <dbReference type="NCBI Taxonomy" id="2782351"/>
    <lineage>
        <taxon>Bacteria</taxon>
        <taxon>Pseudomonadati</taxon>
        <taxon>Bacteroidota</taxon>
        <taxon>Cytophagia</taxon>
        <taxon>Cytophagales</taxon>
        <taxon>Chryseotaleaceae</taxon>
        <taxon>Chryseosolibacter</taxon>
    </lineage>
</organism>
<proteinExistence type="predicted"/>
<keyword evidence="9" id="KW-1185">Reference proteome</keyword>
<protein>
    <submittedName>
        <fullName evidence="8">PLDc N-terminal domain-containing protein</fullName>
    </submittedName>
</protein>
<evidence type="ECO:0000259" key="7">
    <source>
        <dbReference type="Pfam" id="PF13396"/>
    </source>
</evidence>
<comment type="caution">
    <text evidence="8">The sequence shown here is derived from an EMBL/GenBank/DDBJ whole genome shotgun (WGS) entry which is preliminary data.</text>
</comment>
<feature type="transmembrane region" description="Helical" evidence="6">
    <location>
        <begin position="6"/>
        <end position="24"/>
    </location>
</feature>
<dbReference type="EMBL" id="JAHESD010000044">
    <property type="protein sequence ID" value="MBT1704993.1"/>
    <property type="molecule type" value="Genomic_DNA"/>
</dbReference>
<keyword evidence="5 6" id="KW-0472">Membrane</keyword>
<evidence type="ECO:0000256" key="5">
    <source>
        <dbReference type="ARBA" id="ARBA00023136"/>
    </source>
</evidence>
<sequence>MGRLISLAILVIDILVIIDIVKSNKDTERKVLWIIAVVFLPILGPILWYFIGKDK</sequence>
<comment type="subcellular location">
    <subcellularLocation>
        <location evidence="1">Cell membrane</location>
        <topology evidence="1">Multi-pass membrane protein</topology>
    </subcellularLocation>
</comment>
<evidence type="ECO:0000256" key="1">
    <source>
        <dbReference type="ARBA" id="ARBA00004651"/>
    </source>
</evidence>
<name>A0ABS5VVB0_9BACT</name>
<evidence type="ECO:0000256" key="2">
    <source>
        <dbReference type="ARBA" id="ARBA00022475"/>
    </source>
</evidence>
<dbReference type="Pfam" id="PF13396">
    <property type="entry name" value="PLDc_N"/>
    <property type="match status" value="1"/>
</dbReference>
<feature type="transmembrane region" description="Helical" evidence="6">
    <location>
        <begin position="31"/>
        <end position="51"/>
    </location>
</feature>
<evidence type="ECO:0000256" key="3">
    <source>
        <dbReference type="ARBA" id="ARBA00022692"/>
    </source>
</evidence>
<evidence type="ECO:0000256" key="4">
    <source>
        <dbReference type="ARBA" id="ARBA00022989"/>
    </source>
</evidence>
<evidence type="ECO:0000256" key="6">
    <source>
        <dbReference type="SAM" id="Phobius"/>
    </source>
</evidence>
<keyword evidence="3 6" id="KW-0812">Transmembrane</keyword>
<accession>A0ABS5VVB0</accession>
<dbReference type="Proteomes" id="UP000772618">
    <property type="component" value="Unassembled WGS sequence"/>
</dbReference>
<keyword evidence="4 6" id="KW-1133">Transmembrane helix</keyword>
<evidence type="ECO:0000313" key="8">
    <source>
        <dbReference type="EMBL" id="MBT1704993.1"/>
    </source>
</evidence>
<evidence type="ECO:0000313" key="9">
    <source>
        <dbReference type="Proteomes" id="UP000772618"/>
    </source>
</evidence>